<dbReference type="STRING" id="387005.A0A183I651"/>
<evidence type="ECO:0000313" key="2">
    <source>
        <dbReference type="EMBL" id="VDP20870.1"/>
    </source>
</evidence>
<evidence type="ECO:0000313" key="4">
    <source>
        <dbReference type="WBParaSite" id="OFLC_0001522401-mRNA-1"/>
    </source>
</evidence>
<reference evidence="4" key="1">
    <citation type="submission" date="2016-06" db="UniProtKB">
        <authorList>
            <consortium name="WormBaseParasite"/>
        </authorList>
    </citation>
    <scope>IDENTIFICATION</scope>
</reference>
<feature type="compositionally biased region" description="Low complexity" evidence="1">
    <location>
        <begin position="71"/>
        <end position="91"/>
    </location>
</feature>
<evidence type="ECO:0000313" key="3">
    <source>
        <dbReference type="Proteomes" id="UP000267606"/>
    </source>
</evidence>
<dbReference type="AlphaFoldDB" id="A0A183I651"/>
<feature type="compositionally biased region" description="Polar residues" evidence="1">
    <location>
        <begin position="261"/>
        <end position="294"/>
    </location>
</feature>
<feature type="region of interest" description="Disordered" evidence="1">
    <location>
        <begin position="261"/>
        <end position="310"/>
    </location>
</feature>
<dbReference type="WBParaSite" id="OFLC_0001522401-mRNA-1">
    <property type="protein sequence ID" value="OFLC_0001522401-mRNA-1"/>
    <property type="gene ID" value="OFLC_0001522401"/>
</dbReference>
<reference evidence="2 3" key="2">
    <citation type="submission" date="2018-11" db="EMBL/GenBank/DDBJ databases">
        <authorList>
            <consortium name="Pathogen Informatics"/>
        </authorList>
    </citation>
    <scope>NUCLEOTIDE SEQUENCE [LARGE SCALE GENOMIC DNA]</scope>
</reference>
<proteinExistence type="predicted"/>
<feature type="region of interest" description="Disordered" evidence="1">
    <location>
        <begin position="58"/>
        <end position="91"/>
    </location>
</feature>
<keyword evidence="3" id="KW-1185">Reference proteome</keyword>
<evidence type="ECO:0000256" key="1">
    <source>
        <dbReference type="SAM" id="MobiDB-lite"/>
    </source>
</evidence>
<dbReference type="EMBL" id="UZAJ01041776">
    <property type="protein sequence ID" value="VDP20870.1"/>
    <property type="molecule type" value="Genomic_DNA"/>
</dbReference>
<organism evidence="4">
    <name type="scientific">Onchocerca flexuosa</name>
    <dbReference type="NCBI Taxonomy" id="387005"/>
    <lineage>
        <taxon>Eukaryota</taxon>
        <taxon>Metazoa</taxon>
        <taxon>Ecdysozoa</taxon>
        <taxon>Nematoda</taxon>
        <taxon>Chromadorea</taxon>
        <taxon>Rhabditida</taxon>
        <taxon>Spirurina</taxon>
        <taxon>Spiruromorpha</taxon>
        <taxon>Filarioidea</taxon>
        <taxon>Onchocercidae</taxon>
        <taxon>Onchocerca</taxon>
    </lineage>
</organism>
<protein>
    <submittedName>
        <fullName evidence="4">Cyclin N-terminal domain-containing protein</fullName>
    </submittedName>
</protein>
<accession>A0A183I651</accession>
<gene>
    <name evidence="2" type="ORF">OFLC_LOCUS15213</name>
</gene>
<name>A0A183I651_9BILA</name>
<sequence length="364" mass="40993">MSERSSQFEITLPYKATSCGATNVYLSTMQEEPISHMEEYADEVEQLMKQCFPTVRGRGRPVHIRSSTAPSSSTVNAESNSSSRRSSASSIASANKISARYTHSYRRRAFKHPAQEMVHELCSTASNKRVKNENDYKNESVITINQTPIDVSGQSSPSESFRAILLMDYDYCNRVNVLLNVCFLRFSIVFALTHSQLVMNERFSAAIYWSLAVCLSLEDSSGNSNASHNGIKNISYSNGTNNYYNHNRTINCHDHDTNNSYNDEVNSYSRSTGYQNGTDHSETIANGSSPSSSEHVNHDAELETESNDSCVQDFDEEEQPLRQIDRIRPRYVQIILDIVLYAFIPSLKYIIDPTNISSFIQSVD</sequence>
<dbReference type="Proteomes" id="UP000267606">
    <property type="component" value="Unassembled WGS sequence"/>
</dbReference>